<dbReference type="EC" id="6.3.4.13" evidence="4 12"/>
<dbReference type="PANTHER" id="PTHR43472:SF1">
    <property type="entry name" value="PHOSPHORIBOSYLAMINE--GLYCINE LIGASE, CHLOROPLASTIC"/>
    <property type="match status" value="1"/>
</dbReference>
<dbReference type="SUPFAM" id="SSF56059">
    <property type="entry name" value="Glutathione synthetase ATP-binding domain-like"/>
    <property type="match status" value="1"/>
</dbReference>
<dbReference type="PROSITE" id="PS00184">
    <property type="entry name" value="GARS"/>
    <property type="match status" value="1"/>
</dbReference>
<evidence type="ECO:0000256" key="7">
    <source>
        <dbReference type="ARBA" id="ARBA00022755"/>
    </source>
</evidence>
<evidence type="ECO:0000256" key="11">
    <source>
        <dbReference type="ARBA" id="ARBA00042864"/>
    </source>
</evidence>
<dbReference type="InterPro" id="IPR020562">
    <property type="entry name" value="PRibGlycinamide_synth_N"/>
</dbReference>
<feature type="domain" description="ATP-grasp" evidence="15">
    <location>
        <begin position="107"/>
        <end position="312"/>
    </location>
</feature>
<keyword evidence="5 12" id="KW-0436">Ligase</keyword>
<comment type="cofactor">
    <cofactor evidence="2">
        <name>Mg(2+)</name>
        <dbReference type="ChEBI" id="CHEBI:18420"/>
    </cofactor>
</comment>
<keyword evidence="17" id="KW-1185">Reference proteome</keyword>
<comment type="cofactor">
    <cofactor evidence="1">
        <name>Mn(2+)</name>
        <dbReference type="ChEBI" id="CHEBI:29035"/>
    </cofactor>
</comment>
<keyword evidence="6 13" id="KW-0547">Nucleotide-binding</keyword>
<dbReference type="SMART" id="SM01209">
    <property type="entry name" value="GARS_A"/>
    <property type="match status" value="1"/>
</dbReference>
<dbReference type="InterPro" id="IPR037123">
    <property type="entry name" value="PRibGlycinamide_synth_C_sf"/>
</dbReference>
<reference evidence="17" key="1">
    <citation type="journal article" date="2019" name="Int. J. Syst. Evol. Microbiol.">
        <title>The Global Catalogue of Microorganisms (GCM) 10K type strain sequencing project: providing services to taxonomists for standard genome sequencing and annotation.</title>
        <authorList>
            <consortium name="The Broad Institute Genomics Platform"/>
            <consortium name="The Broad Institute Genome Sequencing Center for Infectious Disease"/>
            <person name="Wu L."/>
            <person name="Ma J."/>
        </authorList>
    </citation>
    <scope>NUCLEOTIDE SEQUENCE [LARGE SCALE GENOMIC DNA]</scope>
    <source>
        <strain evidence="17">KCTC 23707</strain>
    </source>
</reference>
<sequence length="436" mass="45682">MKVFLIGSGGREHALAWKIAASPMLEKLYAAPGNPGIAELAECVGVDVANHQQVIEFCRANGVDLVVVGPEAPLVAGLVDDLKAAGIAAFGPGRIAAQLEGSKGFTKDLCAKYGIPTAAYGRFADAQAAKDYIRQMGAPIVIKADGLAAGKGVTIAMTEDEAFRAIDDCFGGAFGAAGAEVVIEEYLEGEEASFFCLCDGRTALPFGTAQDHKRVGDGDTGPNTGGMGAYSPAPVMTEEAIGRVMREIIAPTLTGMQEMGAPFVGILYAGLMITKDGPKLIEYNVRLGDPECQVLMLRLKDDLLTLMQSAVDGQLEHMSVRWHDEAALTVVLAAQGYPEAPRKGGEIRGLEKAAAVPGVQVFHAGTAVKDGKLVANGGRVLNVTALGSSVTEARDAAYRAVDLIDFPTGFCRRDIGWRAVERERGASQGHSSSSSL</sequence>
<dbReference type="InterPro" id="IPR020560">
    <property type="entry name" value="PRibGlycinamide_synth_C-dom"/>
</dbReference>
<dbReference type="SMART" id="SM01210">
    <property type="entry name" value="GARS_C"/>
    <property type="match status" value="1"/>
</dbReference>
<evidence type="ECO:0000313" key="16">
    <source>
        <dbReference type="EMBL" id="MFD2259145.1"/>
    </source>
</evidence>
<gene>
    <name evidence="12 16" type="primary">purD</name>
    <name evidence="16" type="ORF">ACFSMZ_05135</name>
</gene>
<accession>A0ABW5DEK7</accession>
<dbReference type="InterPro" id="IPR016185">
    <property type="entry name" value="PreATP-grasp_dom_sf"/>
</dbReference>
<evidence type="ECO:0000256" key="5">
    <source>
        <dbReference type="ARBA" id="ARBA00022598"/>
    </source>
</evidence>
<dbReference type="Proteomes" id="UP001597373">
    <property type="component" value="Unassembled WGS sequence"/>
</dbReference>
<keyword evidence="7 12" id="KW-0658">Purine biosynthesis</keyword>
<dbReference type="Pfam" id="PF02844">
    <property type="entry name" value="GARS_N"/>
    <property type="match status" value="1"/>
</dbReference>
<evidence type="ECO:0000313" key="17">
    <source>
        <dbReference type="Proteomes" id="UP001597373"/>
    </source>
</evidence>
<dbReference type="Gene3D" id="3.40.50.20">
    <property type="match status" value="1"/>
</dbReference>
<evidence type="ECO:0000256" key="10">
    <source>
        <dbReference type="ARBA" id="ARBA00042242"/>
    </source>
</evidence>
<dbReference type="InterPro" id="IPR020561">
    <property type="entry name" value="PRibGlycinamid_synth_ATP-grasp"/>
</dbReference>
<dbReference type="PANTHER" id="PTHR43472">
    <property type="entry name" value="PHOSPHORIBOSYLAMINE--GLYCINE LIGASE"/>
    <property type="match status" value="1"/>
</dbReference>
<evidence type="ECO:0000256" key="2">
    <source>
        <dbReference type="ARBA" id="ARBA00001946"/>
    </source>
</evidence>
<protein>
    <recommendedName>
        <fullName evidence="4 12">Phosphoribosylamine--glycine ligase</fullName>
        <ecNumber evidence="4 12">6.3.4.13</ecNumber>
    </recommendedName>
    <alternativeName>
        <fullName evidence="12">GARS</fullName>
    </alternativeName>
    <alternativeName>
        <fullName evidence="10 12">Glycinamide ribonucleotide synthetase</fullName>
    </alternativeName>
    <alternativeName>
        <fullName evidence="11 12">Phosphoribosylglycinamide synthetase</fullName>
    </alternativeName>
</protein>
<dbReference type="InterPro" id="IPR011761">
    <property type="entry name" value="ATP-grasp"/>
</dbReference>
<evidence type="ECO:0000256" key="4">
    <source>
        <dbReference type="ARBA" id="ARBA00013255"/>
    </source>
</evidence>
<dbReference type="SUPFAM" id="SSF51246">
    <property type="entry name" value="Rudiment single hybrid motif"/>
    <property type="match status" value="1"/>
</dbReference>
<dbReference type="InterPro" id="IPR013815">
    <property type="entry name" value="ATP_grasp_subdomain_1"/>
</dbReference>
<dbReference type="InterPro" id="IPR000115">
    <property type="entry name" value="PRibGlycinamide_synth"/>
</dbReference>
<dbReference type="RefSeq" id="WP_345097972.1">
    <property type="nucleotide sequence ID" value="NZ_BAABGS010000010.1"/>
</dbReference>
<comment type="catalytic activity">
    <reaction evidence="12">
        <text>5-phospho-beta-D-ribosylamine + glycine + ATP = N(1)-(5-phospho-beta-D-ribosyl)glycinamide + ADP + phosphate + H(+)</text>
        <dbReference type="Rhea" id="RHEA:17453"/>
        <dbReference type="ChEBI" id="CHEBI:15378"/>
        <dbReference type="ChEBI" id="CHEBI:30616"/>
        <dbReference type="ChEBI" id="CHEBI:43474"/>
        <dbReference type="ChEBI" id="CHEBI:57305"/>
        <dbReference type="ChEBI" id="CHEBI:58681"/>
        <dbReference type="ChEBI" id="CHEBI:143788"/>
        <dbReference type="ChEBI" id="CHEBI:456216"/>
        <dbReference type="EC" id="6.3.4.13"/>
    </reaction>
</comment>
<comment type="caution">
    <text evidence="16">The sequence shown here is derived from an EMBL/GenBank/DDBJ whole genome shotgun (WGS) entry which is preliminary data.</text>
</comment>
<dbReference type="NCBIfam" id="TIGR00877">
    <property type="entry name" value="purD"/>
    <property type="match status" value="1"/>
</dbReference>
<evidence type="ECO:0000256" key="3">
    <source>
        <dbReference type="ARBA" id="ARBA00005174"/>
    </source>
</evidence>
<evidence type="ECO:0000256" key="1">
    <source>
        <dbReference type="ARBA" id="ARBA00001936"/>
    </source>
</evidence>
<evidence type="ECO:0000259" key="15">
    <source>
        <dbReference type="PROSITE" id="PS50975"/>
    </source>
</evidence>
<dbReference type="Pfam" id="PF02843">
    <property type="entry name" value="GARS_C"/>
    <property type="match status" value="1"/>
</dbReference>
<dbReference type="Gene3D" id="3.90.600.10">
    <property type="entry name" value="Phosphoribosylglycinamide synthetase, C-terminal domain"/>
    <property type="match status" value="1"/>
</dbReference>
<dbReference type="PROSITE" id="PS50975">
    <property type="entry name" value="ATP_GRASP"/>
    <property type="match status" value="1"/>
</dbReference>
<name>A0ABW5DEK7_9HYPH</name>
<dbReference type="InterPro" id="IPR020559">
    <property type="entry name" value="PRibGlycinamide_synth_CS"/>
</dbReference>
<dbReference type="InterPro" id="IPR011054">
    <property type="entry name" value="Rudment_hybrid_motif"/>
</dbReference>
<comment type="similarity">
    <text evidence="9 12">Belongs to the GARS family.</text>
</comment>
<dbReference type="EMBL" id="JBHUIR010000019">
    <property type="protein sequence ID" value="MFD2259145.1"/>
    <property type="molecule type" value="Genomic_DNA"/>
</dbReference>
<dbReference type="Pfam" id="PF01071">
    <property type="entry name" value="GARS_A"/>
    <property type="match status" value="1"/>
</dbReference>
<feature type="region of interest" description="Disordered" evidence="14">
    <location>
        <begin position="212"/>
        <end position="231"/>
    </location>
</feature>
<evidence type="ECO:0000256" key="13">
    <source>
        <dbReference type="PROSITE-ProRule" id="PRU00409"/>
    </source>
</evidence>
<dbReference type="Gene3D" id="3.30.470.20">
    <property type="entry name" value="ATP-grasp fold, B domain"/>
    <property type="match status" value="1"/>
</dbReference>
<evidence type="ECO:0000256" key="12">
    <source>
        <dbReference type="HAMAP-Rule" id="MF_00138"/>
    </source>
</evidence>
<evidence type="ECO:0000256" key="14">
    <source>
        <dbReference type="SAM" id="MobiDB-lite"/>
    </source>
</evidence>
<evidence type="ECO:0000256" key="8">
    <source>
        <dbReference type="ARBA" id="ARBA00022840"/>
    </source>
</evidence>
<proteinExistence type="inferred from homology"/>
<dbReference type="GO" id="GO:0004637">
    <property type="term" value="F:phosphoribosylamine-glycine ligase activity"/>
    <property type="evidence" value="ECO:0007669"/>
    <property type="project" value="UniProtKB-EC"/>
</dbReference>
<evidence type="ECO:0000256" key="6">
    <source>
        <dbReference type="ARBA" id="ARBA00022741"/>
    </source>
</evidence>
<evidence type="ECO:0000256" key="9">
    <source>
        <dbReference type="ARBA" id="ARBA00038345"/>
    </source>
</evidence>
<organism evidence="16 17">
    <name type="scientific">Chelativorans composti</name>
    <dbReference type="NCBI Taxonomy" id="768533"/>
    <lineage>
        <taxon>Bacteria</taxon>
        <taxon>Pseudomonadati</taxon>
        <taxon>Pseudomonadota</taxon>
        <taxon>Alphaproteobacteria</taxon>
        <taxon>Hyphomicrobiales</taxon>
        <taxon>Phyllobacteriaceae</taxon>
        <taxon>Chelativorans</taxon>
    </lineage>
</organism>
<dbReference type="Gene3D" id="3.30.1490.20">
    <property type="entry name" value="ATP-grasp fold, A domain"/>
    <property type="match status" value="1"/>
</dbReference>
<keyword evidence="8 13" id="KW-0067">ATP-binding</keyword>
<dbReference type="HAMAP" id="MF_00138">
    <property type="entry name" value="GARS"/>
    <property type="match status" value="1"/>
</dbReference>
<dbReference type="SUPFAM" id="SSF52440">
    <property type="entry name" value="PreATP-grasp domain"/>
    <property type="match status" value="1"/>
</dbReference>
<comment type="pathway">
    <text evidence="3 12">Purine metabolism; IMP biosynthesis via de novo pathway; N(1)-(5-phospho-D-ribosyl)glycinamide from 5-phospho-alpha-D-ribose 1-diphosphate: step 2/2.</text>
</comment>